<feature type="compositionally biased region" description="Basic and acidic residues" evidence="1">
    <location>
        <begin position="305"/>
        <end position="336"/>
    </location>
</feature>
<dbReference type="OrthoDB" id="411410at2759"/>
<feature type="compositionally biased region" description="Basic and acidic residues" evidence="1">
    <location>
        <begin position="2151"/>
        <end position="2162"/>
    </location>
</feature>
<gene>
    <name evidence="3" type="primary">psaC</name>
    <name evidence="3" type="ORF">SNEC2469_LOCUS11673</name>
</gene>
<comment type="caution">
    <text evidence="3">The sequence shown here is derived from an EMBL/GenBank/DDBJ whole genome shotgun (WGS) entry which is preliminary data.</text>
</comment>
<feature type="compositionally biased region" description="Low complexity" evidence="1">
    <location>
        <begin position="362"/>
        <end position="372"/>
    </location>
</feature>
<dbReference type="GO" id="GO:0015074">
    <property type="term" value="P:DNA integration"/>
    <property type="evidence" value="ECO:0007669"/>
    <property type="project" value="InterPro"/>
</dbReference>
<evidence type="ECO:0000313" key="4">
    <source>
        <dbReference type="Proteomes" id="UP000601435"/>
    </source>
</evidence>
<feature type="region of interest" description="Disordered" evidence="1">
    <location>
        <begin position="354"/>
        <end position="398"/>
    </location>
</feature>
<feature type="region of interest" description="Disordered" evidence="1">
    <location>
        <begin position="2151"/>
        <end position="2171"/>
    </location>
</feature>
<organism evidence="3 4">
    <name type="scientific">Symbiodinium necroappetens</name>
    <dbReference type="NCBI Taxonomy" id="1628268"/>
    <lineage>
        <taxon>Eukaryota</taxon>
        <taxon>Sar</taxon>
        <taxon>Alveolata</taxon>
        <taxon>Dinophyceae</taxon>
        <taxon>Suessiales</taxon>
        <taxon>Symbiodiniaceae</taxon>
        <taxon>Symbiodinium</taxon>
    </lineage>
</organism>
<dbReference type="InterPro" id="IPR012337">
    <property type="entry name" value="RNaseH-like_sf"/>
</dbReference>
<feature type="compositionally biased region" description="Low complexity" evidence="1">
    <location>
        <begin position="551"/>
        <end position="567"/>
    </location>
</feature>
<protein>
    <submittedName>
        <fullName evidence="3">PsaC protein</fullName>
    </submittedName>
</protein>
<evidence type="ECO:0000313" key="3">
    <source>
        <dbReference type="EMBL" id="CAE7425559.1"/>
    </source>
</evidence>
<dbReference type="Proteomes" id="UP000601435">
    <property type="component" value="Unassembled WGS sequence"/>
</dbReference>
<feature type="region of interest" description="Disordered" evidence="1">
    <location>
        <begin position="425"/>
        <end position="567"/>
    </location>
</feature>
<feature type="compositionally biased region" description="Basic and acidic residues" evidence="1">
    <location>
        <begin position="1551"/>
        <end position="1564"/>
    </location>
</feature>
<name>A0A812R7C1_9DINO</name>
<evidence type="ECO:0000256" key="1">
    <source>
        <dbReference type="SAM" id="MobiDB-lite"/>
    </source>
</evidence>
<dbReference type="InterPro" id="IPR001584">
    <property type="entry name" value="Integrase_cat-core"/>
</dbReference>
<feature type="region of interest" description="Disordered" evidence="1">
    <location>
        <begin position="648"/>
        <end position="684"/>
    </location>
</feature>
<feature type="non-terminal residue" evidence="3">
    <location>
        <position position="1"/>
    </location>
</feature>
<dbReference type="SUPFAM" id="SSF53098">
    <property type="entry name" value="Ribonuclease H-like"/>
    <property type="match status" value="1"/>
</dbReference>
<feature type="compositionally biased region" description="Basic and acidic residues" evidence="1">
    <location>
        <begin position="522"/>
        <end position="537"/>
    </location>
</feature>
<feature type="compositionally biased region" description="Basic and acidic residues" evidence="1">
    <location>
        <begin position="425"/>
        <end position="442"/>
    </location>
</feature>
<sequence length="2199" mass="248943">SPVVEFEDATFYMILRKCYRAWVFMMEYMIHDKVLIKSKNGDLYTISREDITQIKDGDFDTISRKDISQIKDGDFYMISQQDISQNKDGDSTWLRPEGSSYLKLHSSFPPEFRAKPGESWKDHWRSVEFWLASEGSNLPPGIRASRPMQQLKERAGKIVNHLSVTEVTGPDGVEVIRREMEKSPIIKLLEHKEVDKKRQKFMRLGRYPKESLESFINRASIYRHENDACQNYRVGTKFYLGHLMDAARLTRKDEALIKTASGGLHDEGRVINAMLELSEQLEGLPGYPIGRGEPELPDEDRYLVQKDKDHGDKTHRREDRGRRPFRDHRGGQDRRGRWGGRMKKLKQVFHAILEDNEDSDSADGSSSGSSRSEPNDEEARDGPVPNKEEDTSEGSMPAEVYAQEYKAKKKVNELKQMRQYFQRGNADKTKAWVKEQQKKVDESQDEQEETESPTLPTVSHHRVPEHHRMDHADEEELRTSWEQVGLEEGSRSETETKAEPSTRRRTPGHVRALGRLLKARSKSAENRKPRVRTERKATPSPRRRASRMETRSPQGTRTPTRSTTSSTTKAYLEAQAAELEEQLWPYMDPTSIRVEGSKATKAYWVEKIRLMEEELSHCLAPGPMELDKLSKTGEDDLEEVIDSEVKDKTRATTRKKTAAPKSYSTAEASAASTRTTKAKAPPRQGALTDLAAPFPSLSNKFSEDVVINMMLSLQGKLFAFKWKTFLMMLRVKMAVNREMGPSVGWRRNPKWLMQLLGRECASIWGHMGAARQLCNRLAAARKILCLLTLAATFTYRWTAVEVFRTGTPWNDCQTEQAWEMSEPFWTENRVPGAKECRRLREQVEKKVPDVIFIAPPTGPFSSWTRASTKDLREQKARYWPLWEMIHKLWQWQTRRGRLVYLQMPAGSHVPGPGEMQECYHAGGSELGTEGKIDWAAGDREAVYETQADLCMYEHRDPETLKFYKKAVKIETNDAAWSSWLGAHSRCTHGPGRHQEVVGFASGPDGQLCSRAELAGRWPRSWASRLLDTAQAALEARCCMPPDVTLHQECPGQVEWEEAEVDSYIPPDMTLHQECSGQVEWEAVPVEIENSPEGLLRQRLGEVTGDQYDYIYFEGHVSNAKLKRMLHLNGAKDHLLAAAGDLRCQVCQSVVPPRTVPRAAYDRPSRFNERVVVDVFFIWDSAKTKYAVVHAVDAFALYQVATLMHTARADLVGHFLKNYWIGVFGPPDVIMSDGGNEFAAETEGLLRAYDIFHEIVPPAAKWRMGLAERHGAVLKLLIMKTVQATTAKGYSETKECVMAATAARNRQSRISGFSPTQIVLGKDVAIPSSLLGQIEKGHFKYVLNQDLSFDEARRRNEQIRQAAEHAFVWADSSETLRRAINSRSRHPRLEMLYEGATVYYYDPPASRRGLPKRLQDQDSWSGPGVVAALERRDGAIRRVWIRYRSKLKGVPLEYVRLAALEEVESSRVCQQALQEVEKELQGGRPEVEEMVEPEVTNPDPPLLEFSGDEEEEAPAEPPPPASSLDDVPAQLHRDHSPLYRLPQAGQPPSKKVRFEEGKERTEEHLRKMKTRLQPEPASGARPTSAAPSSASTRPGPYSVPKAAPPQKPASHRGPGILYASAKWELEGAMRMQRCMLQEAKGDKWDVHASEAGRLTDEIVQAVDKLQVKPVPSQIEQPDAIDVYIDNQAVEPVPMEQMEQELEKARLKARWVLAGHLDKEAGKYATEGEHLSDERVVYIRMPRGYPEDVATHLLQRLGGRLPGGIRTDLVRLTKGGFGLSESPRLWYLRLRRGLIDVGLKELKLSPGTFVFHHRGELRGIVAVHVDDLRISFDPKFEYVLDKLRQAFSFGEWKSALTETVKFCGRWERQCAETFQVTVTMDGYAHKLVDPPQRAPGDRQPLTDAEKKWVASVGGQINWMARQGRADLAFGISKVQQMAGAKDPETLKALLQLVKKAREPYSCIFQALPGGFDDMIFLAVSDASHAAMPKGRSQGGMMILNASEKILDGEAQVNCLLYHSAVLKRVVRSSLAAEISQAAETLEQCDFVRAMMAEIVDVKFTLGQWLWSASRWREILVLDSKTGYDVLNSISHGEDKRLAIDIAILKESLYEPHSNRWVRWVPGMTMPSDGLTKEYGNPMRDAVMQGGTWSLRDSPEAQRLREEAGHRKRKCRDRAREREQEIEALRQATTAAPKGVGVKVGI</sequence>
<reference evidence="3" key="1">
    <citation type="submission" date="2021-02" db="EMBL/GenBank/DDBJ databases">
        <authorList>
            <person name="Dougan E. K."/>
            <person name="Rhodes N."/>
            <person name="Thang M."/>
            <person name="Chan C."/>
        </authorList>
    </citation>
    <scope>NUCLEOTIDE SEQUENCE</scope>
</reference>
<feature type="compositionally biased region" description="Low complexity" evidence="1">
    <location>
        <begin position="659"/>
        <end position="679"/>
    </location>
</feature>
<feature type="region of interest" description="Disordered" evidence="1">
    <location>
        <begin position="305"/>
        <end position="341"/>
    </location>
</feature>
<dbReference type="PROSITE" id="PS50994">
    <property type="entry name" value="INTEGRASE"/>
    <property type="match status" value="1"/>
</dbReference>
<feature type="compositionally biased region" description="Low complexity" evidence="1">
    <location>
        <begin position="1575"/>
        <end position="1595"/>
    </location>
</feature>
<feature type="compositionally biased region" description="Basic and acidic residues" evidence="1">
    <location>
        <begin position="488"/>
        <end position="502"/>
    </location>
</feature>
<evidence type="ECO:0000259" key="2">
    <source>
        <dbReference type="PROSITE" id="PS50994"/>
    </source>
</evidence>
<dbReference type="EMBL" id="CAJNJA010018540">
    <property type="protein sequence ID" value="CAE7425559.1"/>
    <property type="molecule type" value="Genomic_DNA"/>
</dbReference>
<keyword evidence="4" id="KW-1185">Reference proteome</keyword>
<proteinExistence type="predicted"/>
<dbReference type="GO" id="GO:0003676">
    <property type="term" value="F:nucleic acid binding"/>
    <property type="evidence" value="ECO:0007669"/>
    <property type="project" value="InterPro"/>
</dbReference>
<dbReference type="InterPro" id="IPR036397">
    <property type="entry name" value="RNaseH_sf"/>
</dbReference>
<accession>A0A812R7C1</accession>
<feature type="domain" description="Integrase catalytic" evidence="2">
    <location>
        <begin position="1159"/>
        <end position="1322"/>
    </location>
</feature>
<dbReference type="Gene3D" id="3.30.420.10">
    <property type="entry name" value="Ribonuclease H-like superfamily/Ribonuclease H"/>
    <property type="match status" value="1"/>
</dbReference>
<feature type="region of interest" description="Disordered" evidence="1">
    <location>
        <begin position="1478"/>
        <end position="1613"/>
    </location>
</feature>